<feature type="signal peptide" evidence="3">
    <location>
        <begin position="1"/>
        <end position="21"/>
    </location>
</feature>
<gene>
    <name evidence="4" type="ORF">BMJ33_16610</name>
</gene>
<name>A0ABX4TJY9_9HYPH</name>
<dbReference type="InterPro" id="IPR006059">
    <property type="entry name" value="SBP"/>
</dbReference>
<evidence type="ECO:0000313" key="4">
    <source>
        <dbReference type="EMBL" id="PLU02565.1"/>
    </source>
</evidence>
<dbReference type="Proteomes" id="UP001190825">
    <property type="component" value="Unassembled WGS sequence"/>
</dbReference>
<dbReference type="Pfam" id="PF13416">
    <property type="entry name" value="SBP_bac_8"/>
    <property type="match status" value="1"/>
</dbReference>
<protein>
    <submittedName>
        <fullName evidence="4">Branched-chain amino acid ABC transporter substrate-binding protein</fullName>
    </submittedName>
</protein>
<dbReference type="SUPFAM" id="SSF53850">
    <property type="entry name" value="Periplasmic binding protein-like II"/>
    <property type="match status" value="1"/>
</dbReference>
<reference evidence="4 5" key="1">
    <citation type="journal article" date="2018" name="FEMS Microbiol. Ecol.">
        <title>Co-invading symbiotic mutualists of Medicago polymorpha retain high ancestral diversity and contain diverse accessory genomes.</title>
        <authorList>
            <person name="Porter S.S."/>
            <person name="Faber-Hammond J.J."/>
            <person name="Friesen M.L."/>
        </authorList>
    </citation>
    <scope>NUCLEOTIDE SEQUENCE [LARGE SCALE GENOMIC DNA]</scope>
    <source>
        <strain evidence="4 5">Str16</strain>
    </source>
</reference>
<keyword evidence="2" id="KW-0574">Periplasm</keyword>
<dbReference type="EMBL" id="NBUC01000079">
    <property type="protein sequence ID" value="PLU02565.1"/>
    <property type="molecule type" value="Genomic_DNA"/>
</dbReference>
<sequence length="343" mass="36938">MKYMHALLSLGAIALSSPAMTQDTMYVAGYSGDFQTMFEKEIAPGFEAKNNVKIVYVAGNSSETIAKLQAQKGNQEINVALVDDGPMHQAVQFGLCDALAEAPVYNDIYDVAKVSVFGGKAVGVGLVATGITYNKKLFDENGWPAPTSWNDLTDEKFAQRVTSNPISGTFGLNTLVMFARMNGGGEKNIEPGFDAIRDKLAPNVLSWSSSNAQLAQMFQNGDIDLGVWGSNRAVALKKTGFPVEFVYPSEGAPAIVASACSVAGNRLPEKSQALLQYLASPEVQAKFASQGFGPTNSKAKLEGALAEEVPYGAEKLSKLVNVDWDTINQNRAEWTKQWTRTVE</sequence>
<evidence type="ECO:0000313" key="5">
    <source>
        <dbReference type="Proteomes" id="UP001190825"/>
    </source>
</evidence>
<dbReference type="CDD" id="cd13589">
    <property type="entry name" value="PBP2_polyamine_RpCGA009"/>
    <property type="match status" value="1"/>
</dbReference>
<evidence type="ECO:0000256" key="3">
    <source>
        <dbReference type="SAM" id="SignalP"/>
    </source>
</evidence>
<dbReference type="PANTHER" id="PTHR30006:SF2">
    <property type="entry name" value="ABC TRANSPORTER SUBSTRATE-BINDING PROTEIN"/>
    <property type="match status" value="1"/>
</dbReference>
<dbReference type="Gene3D" id="3.40.190.10">
    <property type="entry name" value="Periplasmic binding protein-like II"/>
    <property type="match status" value="2"/>
</dbReference>
<keyword evidence="5" id="KW-1185">Reference proteome</keyword>
<keyword evidence="1 3" id="KW-0732">Signal</keyword>
<evidence type="ECO:0000256" key="2">
    <source>
        <dbReference type="ARBA" id="ARBA00022764"/>
    </source>
</evidence>
<proteinExistence type="predicted"/>
<organism evidence="4 5">
    <name type="scientific">Sinorhizobium medicae</name>
    <dbReference type="NCBI Taxonomy" id="110321"/>
    <lineage>
        <taxon>Bacteria</taxon>
        <taxon>Pseudomonadati</taxon>
        <taxon>Pseudomonadota</taxon>
        <taxon>Alphaproteobacteria</taxon>
        <taxon>Hyphomicrobiales</taxon>
        <taxon>Rhizobiaceae</taxon>
        <taxon>Sinorhizobium/Ensifer group</taxon>
        <taxon>Sinorhizobium</taxon>
    </lineage>
</organism>
<dbReference type="PANTHER" id="PTHR30006">
    <property type="entry name" value="THIAMINE-BINDING PERIPLASMIC PROTEIN-RELATED"/>
    <property type="match status" value="1"/>
</dbReference>
<comment type="caution">
    <text evidence="4">The sequence shown here is derived from an EMBL/GenBank/DDBJ whole genome shotgun (WGS) entry which is preliminary data.</text>
</comment>
<feature type="chain" id="PRO_5046797531" evidence="3">
    <location>
        <begin position="22"/>
        <end position="343"/>
    </location>
</feature>
<accession>A0ABX4TJY9</accession>
<evidence type="ECO:0000256" key="1">
    <source>
        <dbReference type="ARBA" id="ARBA00022729"/>
    </source>
</evidence>